<proteinExistence type="predicted"/>
<dbReference type="InterPro" id="IPR013879">
    <property type="entry name" value="DUF1761"/>
</dbReference>
<dbReference type="RefSeq" id="WP_179408203.1">
    <property type="nucleotide sequence ID" value="NZ_BMGF01000005.1"/>
</dbReference>
<feature type="transmembrane region" description="Helical" evidence="1">
    <location>
        <begin position="79"/>
        <end position="102"/>
    </location>
</feature>
<feature type="transmembrane region" description="Helical" evidence="1">
    <location>
        <begin position="109"/>
        <end position="131"/>
    </location>
</feature>
<dbReference type="AlphaFoldDB" id="A0A7Y9XXD2"/>
<gene>
    <name evidence="2" type="ORF">FHS75_002695</name>
</gene>
<dbReference type="EMBL" id="JACBZF010000005">
    <property type="protein sequence ID" value="NYH96356.1"/>
    <property type="molecule type" value="Genomic_DNA"/>
</dbReference>
<evidence type="ECO:0008006" key="4">
    <source>
        <dbReference type="Google" id="ProtNLM"/>
    </source>
</evidence>
<sequence length="132" mass="14099">MGDIDLLAVFLGAVAFFVIGAIWYGPLFGKAWQREVGLSDAQIKEGNVAVVFGLAFLFELLIAVMLGHNIARTSPAPHVIMMMAVGFGLVIMTPAIGIHYLFQRRSGKLFAIDAGYFVVGMAAMGGVFVAFA</sequence>
<reference evidence="2 3" key="1">
    <citation type="submission" date="2020-07" db="EMBL/GenBank/DDBJ databases">
        <title>Genomic Encyclopedia of Type Strains, Phase IV (KMG-IV): sequencing the most valuable type-strain genomes for metagenomic binning, comparative biology and taxonomic classification.</title>
        <authorList>
            <person name="Goeker M."/>
        </authorList>
    </citation>
    <scope>NUCLEOTIDE SEQUENCE [LARGE SCALE GENOMIC DNA]</scope>
    <source>
        <strain evidence="2 3">DSM 29043</strain>
    </source>
</reference>
<dbReference type="Pfam" id="PF08570">
    <property type="entry name" value="DUF1761"/>
    <property type="match status" value="1"/>
</dbReference>
<keyword evidence="1" id="KW-0472">Membrane</keyword>
<accession>A0A7Y9XXD2</accession>
<organism evidence="2 3">
    <name type="scientific">Novosphingobium marinum</name>
    <dbReference type="NCBI Taxonomy" id="1514948"/>
    <lineage>
        <taxon>Bacteria</taxon>
        <taxon>Pseudomonadati</taxon>
        <taxon>Pseudomonadota</taxon>
        <taxon>Alphaproteobacteria</taxon>
        <taxon>Sphingomonadales</taxon>
        <taxon>Sphingomonadaceae</taxon>
        <taxon>Novosphingobium</taxon>
    </lineage>
</organism>
<feature type="transmembrane region" description="Helical" evidence="1">
    <location>
        <begin position="48"/>
        <end position="67"/>
    </location>
</feature>
<evidence type="ECO:0000313" key="2">
    <source>
        <dbReference type="EMBL" id="NYH96356.1"/>
    </source>
</evidence>
<dbReference type="Proteomes" id="UP000522081">
    <property type="component" value="Unassembled WGS sequence"/>
</dbReference>
<keyword evidence="3" id="KW-1185">Reference proteome</keyword>
<name>A0A7Y9XXD2_9SPHN</name>
<evidence type="ECO:0000313" key="3">
    <source>
        <dbReference type="Proteomes" id="UP000522081"/>
    </source>
</evidence>
<keyword evidence="1" id="KW-0812">Transmembrane</keyword>
<protein>
    <recommendedName>
        <fullName evidence="4">DUF1761 domain-containing protein</fullName>
    </recommendedName>
</protein>
<keyword evidence="1" id="KW-1133">Transmembrane helix</keyword>
<feature type="transmembrane region" description="Helical" evidence="1">
    <location>
        <begin position="6"/>
        <end position="27"/>
    </location>
</feature>
<evidence type="ECO:0000256" key="1">
    <source>
        <dbReference type="SAM" id="Phobius"/>
    </source>
</evidence>
<comment type="caution">
    <text evidence="2">The sequence shown here is derived from an EMBL/GenBank/DDBJ whole genome shotgun (WGS) entry which is preliminary data.</text>
</comment>